<accession>A0ABS3LFJ5</accession>
<dbReference type="Proteomes" id="UP000664601">
    <property type="component" value="Unassembled WGS sequence"/>
</dbReference>
<keyword evidence="3" id="KW-1185">Reference proteome</keyword>
<evidence type="ECO:0000256" key="1">
    <source>
        <dbReference type="SAM" id="MobiDB-lite"/>
    </source>
</evidence>
<feature type="compositionally biased region" description="Acidic residues" evidence="1">
    <location>
        <begin position="16"/>
        <end position="42"/>
    </location>
</feature>
<comment type="caution">
    <text evidence="2">The sequence shown here is derived from an EMBL/GenBank/DDBJ whole genome shotgun (WGS) entry which is preliminary data.</text>
</comment>
<evidence type="ECO:0000313" key="3">
    <source>
        <dbReference type="Proteomes" id="UP000664601"/>
    </source>
</evidence>
<protein>
    <submittedName>
        <fullName evidence="2">Uncharacterized protein</fullName>
    </submittedName>
</protein>
<dbReference type="RefSeq" id="WP_207674822.1">
    <property type="nucleotide sequence ID" value="NZ_JAFREM010000028.1"/>
</dbReference>
<evidence type="ECO:0000313" key="2">
    <source>
        <dbReference type="EMBL" id="MBO1307830.1"/>
    </source>
</evidence>
<name>A0ABS3LFJ5_9ENTE</name>
<organism evidence="2 3">
    <name type="scientific">Candidatus Enterococcus moelleringii</name>
    <dbReference type="NCBI Taxonomy" id="2815325"/>
    <lineage>
        <taxon>Bacteria</taxon>
        <taxon>Bacillati</taxon>
        <taxon>Bacillota</taxon>
        <taxon>Bacilli</taxon>
        <taxon>Lactobacillales</taxon>
        <taxon>Enterococcaceae</taxon>
        <taxon>Enterococcus</taxon>
    </lineage>
</organism>
<sequence>MFGFGKQKKDTYQEQPQEDYFYDEYDAEGYDEEYGYEAYPEDGYDRPAEPRGDYDRGERRTRTRNDSEFDEGTAPREDPRGSTESPLQQEVDRLEETVAQLKHQLEVKQTEMTSMATTLTDKDQQVQDIKAEQEKQIQTLKAGNEKQLQELQAEKDKQIQLLMEQLDQSAKQLNQNEETQSEALAAAQKEIAELKRAQAASEAMKDELANILVESKKQEKQILERAEYEANGIRNQAQLDADQMLHDSALELRVMKQEIKNYRKRLRVVQEETAQFFVKLLANSDTLLDEE</sequence>
<feature type="compositionally biased region" description="Basic and acidic residues" evidence="1">
    <location>
        <begin position="43"/>
        <end position="81"/>
    </location>
</feature>
<feature type="region of interest" description="Disordered" evidence="1">
    <location>
        <begin position="1"/>
        <end position="91"/>
    </location>
</feature>
<proteinExistence type="predicted"/>
<dbReference type="EMBL" id="JAFREM010000028">
    <property type="protein sequence ID" value="MBO1307830.1"/>
    <property type="molecule type" value="Genomic_DNA"/>
</dbReference>
<gene>
    <name evidence="2" type="ORF">JZO70_16770</name>
</gene>
<reference evidence="2 3" key="1">
    <citation type="submission" date="2021-03" db="EMBL/GenBank/DDBJ databases">
        <title>Enterococcal diversity collection.</title>
        <authorList>
            <person name="Gilmore M.S."/>
            <person name="Schwartzman J."/>
            <person name="Van Tyne D."/>
            <person name="Martin M."/>
            <person name="Earl A.M."/>
            <person name="Manson A.L."/>
            <person name="Straub T."/>
            <person name="Salamzade R."/>
            <person name="Saavedra J."/>
            <person name="Lebreton F."/>
            <person name="Prichula J."/>
            <person name="Schaufler K."/>
            <person name="Gaca A."/>
            <person name="Sgardioli B."/>
            <person name="Wagenaar J."/>
            <person name="Strong T."/>
        </authorList>
    </citation>
    <scope>NUCLEOTIDE SEQUENCE [LARGE SCALE GENOMIC DNA]</scope>
    <source>
        <strain evidence="2 3">669A</strain>
    </source>
</reference>